<evidence type="ECO:0000256" key="1">
    <source>
        <dbReference type="ARBA" id="ARBA00006525"/>
    </source>
</evidence>
<feature type="domain" description="Smf/DprA SLOG" evidence="3">
    <location>
        <begin position="84"/>
        <end position="291"/>
    </location>
</feature>
<comment type="similarity">
    <text evidence="1">Belongs to the DprA/Smf family.</text>
</comment>
<dbReference type="InterPro" id="IPR003488">
    <property type="entry name" value="DprA"/>
</dbReference>
<dbReference type="InterPro" id="IPR057666">
    <property type="entry name" value="DrpA_SLOG"/>
</dbReference>
<evidence type="ECO:0000259" key="4">
    <source>
        <dbReference type="Pfam" id="PF17782"/>
    </source>
</evidence>
<dbReference type="GO" id="GO:0009294">
    <property type="term" value="P:DNA-mediated transformation"/>
    <property type="evidence" value="ECO:0007669"/>
    <property type="project" value="InterPro"/>
</dbReference>
<dbReference type="Pfam" id="PF17782">
    <property type="entry name" value="WHD_DprA"/>
    <property type="match status" value="1"/>
</dbReference>
<feature type="region of interest" description="Disordered" evidence="2">
    <location>
        <begin position="305"/>
        <end position="369"/>
    </location>
</feature>
<proteinExistence type="inferred from homology"/>
<comment type="caution">
    <text evidence="5">The sequence shown here is derived from an EMBL/GenBank/DDBJ whole genome shotgun (WGS) entry which is preliminary data.</text>
</comment>
<protein>
    <submittedName>
        <fullName evidence="5">DNA-protecting protein DprA</fullName>
    </submittedName>
</protein>
<evidence type="ECO:0000313" key="6">
    <source>
        <dbReference type="Proteomes" id="UP000660861"/>
    </source>
</evidence>
<dbReference type="Proteomes" id="UP000660861">
    <property type="component" value="Unassembled WGS sequence"/>
</dbReference>
<evidence type="ECO:0000313" key="5">
    <source>
        <dbReference type="EMBL" id="MBC8569252.1"/>
    </source>
</evidence>
<sequence>MVPVSYWIWLQSCLSQGSGLISDILEAYGDPKAFYEAVHACDPEVGLAGLPTLTHAQLSKCAKTPLSVSDPILERCQKAGCTAIGCDHPDYPDRLRYIYAPPAVLYYRGALAGLDEIPIITVVGTRKMTEYGRKAAVEFGTALAQAGIGVVSGMAVGVDITAMKAALKQGGYVIGVTGCGIDVNYPVENEKMRHLVAKYGCLISEYPPGTGVRKGHFPVRNRILAGLGLGALVIQAPGHSGSLITADYALEQGKDLFVVPGNLYDPTVAGNLRMLRDGCTPATEPSDVVDTYRFPYEDVLRRERLKNKERRAGRPLPPAEEAETPANLPNGESGTAPPRPTEDLTGKAGLPQDKQAPPAPVALTAPPEPKVSQPALEVFRLLGEAPMHMDEIAGALEMRISEVLCALTELEIVGAIRTYSGRRYGKKGETP</sequence>
<feature type="domain" description="DprA winged helix" evidence="4">
    <location>
        <begin position="364"/>
        <end position="421"/>
    </location>
</feature>
<evidence type="ECO:0000256" key="2">
    <source>
        <dbReference type="SAM" id="MobiDB-lite"/>
    </source>
</evidence>
<gene>
    <name evidence="5" type="primary">dprA</name>
    <name evidence="5" type="ORF">H8709_00210</name>
</gene>
<dbReference type="Gene3D" id="1.10.10.10">
    <property type="entry name" value="Winged helix-like DNA-binding domain superfamily/Winged helix DNA-binding domain"/>
    <property type="match status" value="1"/>
</dbReference>
<dbReference type="RefSeq" id="WP_262396360.1">
    <property type="nucleotide sequence ID" value="NZ_JACRTC010000001.1"/>
</dbReference>
<dbReference type="PANTHER" id="PTHR43022:SF1">
    <property type="entry name" value="PROTEIN SMF"/>
    <property type="match status" value="1"/>
</dbReference>
<dbReference type="Gene3D" id="3.40.50.450">
    <property type="match status" value="1"/>
</dbReference>
<dbReference type="EMBL" id="JACRTC010000001">
    <property type="protein sequence ID" value="MBC8569252.1"/>
    <property type="molecule type" value="Genomic_DNA"/>
</dbReference>
<dbReference type="InterPro" id="IPR036388">
    <property type="entry name" value="WH-like_DNA-bd_sf"/>
</dbReference>
<dbReference type="Pfam" id="PF02481">
    <property type="entry name" value="DNA_processg_A"/>
    <property type="match status" value="1"/>
</dbReference>
<evidence type="ECO:0000259" key="3">
    <source>
        <dbReference type="Pfam" id="PF02481"/>
    </source>
</evidence>
<dbReference type="SUPFAM" id="SSF102405">
    <property type="entry name" value="MCP/YpsA-like"/>
    <property type="match status" value="1"/>
</dbReference>
<keyword evidence="6" id="KW-1185">Reference proteome</keyword>
<accession>A0A926IAM5</accession>
<reference evidence="5" key="1">
    <citation type="submission" date="2020-08" db="EMBL/GenBank/DDBJ databases">
        <title>Genome public.</title>
        <authorList>
            <person name="Liu C."/>
            <person name="Sun Q."/>
        </authorList>
    </citation>
    <scope>NUCLEOTIDE SEQUENCE</scope>
    <source>
        <strain evidence="5">NSJ-54</strain>
    </source>
</reference>
<dbReference type="InterPro" id="IPR041614">
    <property type="entry name" value="DprA_WH"/>
</dbReference>
<dbReference type="NCBIfam" id="TIGR00732">
    <property type="entry name" value="dprA"/>
    <property type="match status" value="1"/>
</dbReference>
<name>A0A926IAM5_9FIRM</name>
<dbReference type="PANTHER" id="PTHR43022">
    <property type="entry name" value="PROTEIN SMF"/>
    <property type="match status" value="1"/>
</dbReference>
<dbReference type="AlphaFoldDB" id="A0A926IAM5"/>
<organism evidence="5 6">
    <name type="scientific">Zongyangia hominis</name>
    <dbReference type="NCBI Taxonomy" id="2763677"/>
    <lineage>
        <taxon>Bacteria</taxon>
        <taxon>Bacillati</taxon>
        <taxon>Bacillota</taxon>
        <taxon>Clostridia</taxon>
        <taxon>Eubacteriales</taxon>
        <taxon>Oscillospiraceae</taxon>
        <taxon>Zongyangia</taxon>
    </lineage>
</organism>